<dbReference type="InterPro" id="IPR029062">
    <property type="entry name" value="Class_I_gatase-like"/>
</dbReference>
<comment type="similarity">
    <text evidence="3">Belongs to the peptidase C56 family. HSP31-like subfamily.</text>
</comment>
<dbReference type="OrthoDB" id="9792284at2"/>
<dbReference type="CDD" id="cd03141">
    <property type="entry name" value="GATase1_Hsp31_like"/>
    <property type="match status" value="1"/>
</dbReference>
<evidence type="ECO:0000313" key="5">
    <source>
        <dbReference type="EMBL" id="PRD48311.1"/>
    </source>
</evidence>
<accession>A0A2S9J6A9</accession>
<keyword evidence="5" id="KW-0808">Transferase</keyword>
<dbReference type="GO" id="GO:0005737">
    <property type="term" value="C:cytoplasm"/>
    <property type="evidence" value="ECO:0007669"/>
    <property type="project" value="TreeGrafter"/>
</dbReference>
<evidence type="ECO:0000256" key="3">
    <source>
        <dbReference type="ARBA" id="ARBA00038493"/>
    </source>
</evidence>
<dbReference type="GO" id="GO:0019243">
    <property type="term" value="P:methylglyoxal catabolic process to D-lactate via S-lactoyl-glutathione"/>
    <property type="evidence" value="ECO:0007669"/>
    <property type="project" value="TreeGrafter"/>
</dbReference>
<keyword evidence="5" id="KW-0315">Glutamine amidotransferase</keyword>
<organism evidence="5 6">
    <name type="scientific">Sphingobacterium haloxyli</name>
    <dbReference type="NCBI Taxonomy" id="2100533"/>
    <lineage>
        <taxon>Bacteria</taxon>
        <taxon>Pseudomonadati</taxon>
        <taxon>Bacteroidota</taxon>
        <taxon>Sphingobacteriia</taxon>
        <taxon>Sphingobacteriales</taxon>
        <taxon>Sphingobacteriaceae</taxon>
        <taxon>Sphingobacterium</taxon>
    </lineage>
</organism>
<dbReference type="PANTHER" id="PTHR48094">
    <property type="entry name" value="PROTEIN/NUCLEIC ACID DEGLYCASE DJ-1-RELATED"/>
    <property type="match status" value="1"/>
</dbReference>
<keyword evidence="1" id="KW-0346">Stress response</keyword>
<protein>
    <submittedName>
        <fullName evidence="5">Type 1 glutamine amidotransferase domain-containing protein</fullName>
    </submittedName>
</protein>
<feature type="domain" description="DJ-1/PfpI" evidence="4">
    <location>
        <begin position="28"/>
        <end position="224"/>
    </location>
</feature>
<dbReference type="AlphaFoldDB" id="A0A2S9J6A9"/>
<dbReference type="GO" id="GO:0019172">
    <property type="term" value="F:glyoxalase III activity"/>
    <property type="evidence" value="ECO:0007669"/>
    <property type="project" value="TreeGrafter"/>
</dbReference>
<keyword evidence="2" id="KW-0456">Lyase</keyword>
<dbReference type="PANTHER" id="PTHR48094:SF11">
    <property type="entry name" value="GLUTATHIONE-INDEPENDENT GLYOXALASE HSP31-RELATED"/>
    <property type="match status" value="1"/>
</dbReference>
<dbReference type="SUPFAM" id="SSF52317">
    <property type="entry name" value="Class I glutamine amidotransferase-like"/>
    <property type="match status" value="1"/>
</dbReference>
<evidence type="ECO:0000313" key="6">
    <source>
        <dbReference type="Proteomes" id="UP000239711"/>
    </source>
</evidence>
<dbReference type="Proteomes" id="UP000239711">
    <property type="component" value="Unassembled WGS sequence"/>
</dbReference>
<dbReference type="InterPro" id="IPR002818">
    <property type="entry name" value="DJ-1/PfpI"/>
</dbReference>
<dbReference type="Gene3D" id="3.40.50.880">
    <property type="match status" value="1"/>
</dbReference>
<evidence type="ECO:0000259" key="4">
    <source>
        <dbReference type="Pfam" id="PF01965"/>
    </source>
</evidence>
<comment type="caution">
    <text evidence="5">The sequence shown here is derived from an EMBL/GenBank/DDBJ whole genome shotgun (WGS) entry which is preliminary data.</text>
</comment>
<gene>
    <name evidence="5" type="ORF">C5745_06975</name>
</gene>
<dbReference type="InterPro" id="IPR050325">
    <property type="entry name" value="Prot/Nucl_acid_deglycase"/>
</dbReference>
<dbReference type="Pfam" id="PF01965">
    <property type="entry name" value="DJ-1_PfpI"/>
    <property type="match status" value="1"/>
</dbReference>
<evidence type="ECO:0000256" key="2">
    <source>
        <dbReference type="ARBA" id="ARBA00023239"/>
    </source>
</evidence>
<keyword evidence="6" id="KW-1185">Reference proteome</keyword>
<dbReference type="GO" id="GO:0016740">
    <property type="term" value="F:transferase activity"/>
    <property type="evidence" value="ECO:0007669"/>
    <property type="project" value="UniProtKB-KW"/>
</dbReference>
<sequence length="235" mass="25765">MTFNILLMLTSHERMDGTDSRTGVWLGEMTDPYYAFVDAGFKVTMASPLGGEPPVDPMSKLTEHITASNRRYLSDEAARQQFANTLKLENMHACAFDGVFISGGHGPLWDLARHPIVGQLLLEFVKEDKPIAAVCHGPAALLPLADLYPGYLIGKQLTAFSNTEETLVMRHNNIPFELESRLKEYGADFSAAKLPFSPHVVLDGQLITGQNPLSAASTAQTMIELLTYPATVEDL</sequence>
<proteinExistence type="inferred from homology"/>
<dbReference type="EMBL" id="PVBQ01000004">
    <property type="protein sequence ID" value="PRD48311.1"/>
    <property type="molecule type" value="Genomic_DNA"/>
</dbReference>
<reference evidence="5 6" key="1">
    <citation type="submission" date="2018-02" db="EMBL/GenBank/DDBJ databases">
        <title>The draft genome of Sphingobacterium sp. 5JN-11.</title>
        <authorList>
            <person name="Liu L."/>
            <person name="Li L."/>
            <person name="Liang L."/>
            <person name="Zhang X."/>
            <person name="Wang T."/>
        </authorList>
    </citation>
    <scope>NUCLEOTIDE SEQUENCE [LARGE SCALE GENOMIC DNA]</scope>
    <source>
        <strain evidence="5 6">5JN-11</strain>
    </source>
</reference>
<evidence type="ECO:0000256" key="1">
    <source>
        <dbReference type="ARBA" id="ARBA00023016"/>
    </source>
</evidence>
<name>A0A2S9J6A9_9SPHI</name>